<evidence type="ECO:0000313" key="1">
    <source>
        <dbReference type="EMBL" id="VTZ60878.1"/>
    </source>
</evidence>
<accession>A0A508WY34</accession>
<evidence type="ECO:0008006" key="2">
    <source>
        <dbReference type="Google" id="ProtNLM"/>
    </source>
</evidence>
<dbReference type="AlphaFoldDB" id="A0A508WY34"/>
<organism evidence="1">
    <name type="scientific">Sinorhizobium medicae</name>
    <dbReference type="NCBI Taxonomy" id="110321"/>
    <lineage>
        <taxon>Bacteria</taxon>
        <taxon>Pseudomonadati</taxon>
        <taxon>Pseudomonadota</taxon>
        <taxon>Alphaproteobacteria</taxon>
        <taxon>Hyphomicrobiales</taxon>
        <taxon>Rhizobiaceae</taxon>
        <taxon>Sinorhizobium/Ensifer group</taxon>
        <taxon>Sinorhizobium</taxon>
    </lineage>
</organism>
<gene>
    <name evidence="1" type="ORF">EMEDMD4_210059</name>
</gene>
<dbReference type="Gene3D" id="3.30.530.20">
    <property type="match status" value="1"/>
</dbReference>
<name>A0A508WY34_9HYPH</name>
<dbReference type="RefSeq" id="WP_018208211.1">
    <property type="nucleotide sequence ID" value="NZ_CABFNB010000086.1"/>
</dbReference>
<dbReference type="Proteomes" id="UP000507954">
    <property type="component" value="Unassembled WGS sequence"/>
</dbReference>
<sequence>MTTMTSRIIHISIERDWREVYAFMADHERMPLWATGLSSGLTRDGDDWIAPGPLGNARVRFAADNEFGVVDHLVTLDNGAQINNALRVVPNGEGAEVMFVLLRQPEMSDAQFAEDAEWVERDLAALKSILETGSHKQGSGEEHGKQRQ</sequence>
<dbReference type="InterPro" id="IPR023393">
    <property type="entry name" value="START-like_dom_sf"/>
</dbReference>
<reference evidence="1" key="1">
    <citation type="submission" date="2019-06" db="EMBL/GenBank/DDBJ databases">
        <authorList>
            <person name="Le Quere A."/>
            <person name="Colella S."/>
        </authorList>
    </citation>
    <scope>NUCLEOTIDE SEQUENCE</scope>
    <source>
        <strain evidence="1">EmedicaeMD41</strain>
    </source>
</reference>
<dbReference type="SUPFAM" id="SSF55961">
    <property type="entry name" value="Bet v1-like"/>
    <property type="match status" value="1"/>
</dbReference>
<protein>
    <recommendedName>
        <fullName evidence="2">Polyketide cyclase</fullName>
    </recommendedName>
</protein>
<dbReference type="EMBL" id="CABFNB010000086">
    <property type="protein sequence ID" value="VTZ60878.1"/>
    <property type="molecule type" value="Genomic_DNA"/>
</dbReference>
<proteinExistence type="predicted"/>